<evidence type="ECO:0000313" key="16">
    <source>
        <dbReference type="Ensembl" id="ENSMUSP00000159252.2"/>
    </source>
</evidence>
<keyword evidence="2" id="KW-0813">Transport</keyword>
<feature type="region of interest" description="Disordered" evidence="14">
    <location>
        <begin position="100"/>
        <end position="128"/>
    </location>
</feature>
<dbReference type="SMR" id="A0A668KLV2"/>
<keyword evidence="6" id="KW-0851">Voltage-gated channel</keyword>
<feature type="transmembrane region" description="Helical" evidence="15">
    <location>
        <begin position="158"/>
        <end position="177"/>
    </location>
</feature>
<evidence type="ECO:0000256" key="10">
    <source>
        <dbReference type="ARBA" id="ARBA00023157"/>
    </source>
</evidence>
<feature type="compositionally biased region" description="Polar residues" evidence="14">
    <location>
        <begin position="100"/>
        <end position="109"/>
    </location>
</feature>
<reference evidence="16 18" key="2">
    <citation type="journal article" date="2011" name="PLoS Biol.">
        <title>Modernizing reference genome assemblies.</title>
        <authorList>
            <person name="Church D.M."/>
            <person name="Schneider V.A."/>
            <person name="Graves T."/>
            <person name="Auger K."/>
            <person name="Cunningham F."/>
            <person name="Bouk N."/>
            <person name="Chen H.C."/>
            <person name="Agarwala R."/>
            <person name="McLaren W.M."/>
            <person name="Ritchie G.R."/>
            <person name="Albracht D."/>
            <person name="Kremitzki M."/>
            <person name="Rock S."/>
            <person name="Kotkiewicz H."/>
            <person name="Kremitzki C."/>
            <person name="Wollam A."/>
            <person name="Trani L."/>
            <person name="Fulton L."/>
            <person name="Fulton R."/>
            <person name="Matthews L."/>
            <person name="Whitehead S."/>
            <person name="Chow W."/>
            <person name="Torrance J."/>
            <person name="Dunn M."/>
            <person name="Harden G."/>
            <person name="Threadgold G."/>
            <person name="Wood J."/>
            <person name="Collins J."/>
            <person name="Heath P."/>
            <person name="Griffiths G."/>
            <person name="Pelan S."/>
            <person name="Grafham D."/>
            <person name="Eichler E.E."/>
            <person name="Weinstock G."/>
            <person name="Mardis E.R."/>
            <person name="Wilson R.K."/>
            <person name="Howe K."/>
            <person name="Flicek P."/>
            <person name="Hubbard T."/>
        </authorList>
    </citation>
    <scope>NUCLEOTIDE SEQUENCE [LARGE SCALE GENOMIC DNA]</scope>
    <source>
        <strain evidence="16 18">C57BL/6J</strain>
    </source>
</reference>
<reference evidence="16" key="4">
    <citation type="submission" date="2025-09" db="UniProtKB">
        <authorList>
            <consortium name="Ensembl"/>
        </authorList>
    </citation>
    <scope>IDENTIFICATION</scope>
    <source>
        <strain evidence="16">C57BL/6J</strain>
    </source>
</reference>
<dbReference type="GO" id="GO:0005245">
    <property type="term" value="F:voltage-gated calcium channel activity"/>
    <property type="evidence" value="ECO:0007669"/>
    <property type="project" value="InterPro"/>
</dbReference>
<dbReference type="PANTHER" id="PTHR45628">
    <property type="entry name" value="VOLTAGE-DEPENDENT CALCIUM CHANNEL TYPE A SUBUNIT ALPHA-1"/>
    <property type="match status" value="1"/>
</dbReference>
<dbReference type="AGR" id="MGI:103013"/>
<evidence type="ECO:0000313" key="18">
    <source>
        <dbReference type="Proteomes" id="UP000000589"/>
    </source>
</evidence>
<comment type="catalytic activity">
    <reaction evidence="13">
        <text>Ca(2+)(in) = Ca(2+)(out)</text>
        <dbReference type="Rhea" id="RHEA:29671"/>
        <dbReference type="ChEBI" id="CHEBI:29108"/>
    </reaction>
</comment>
<dbReference type="PRINTS" id="PR01635">
    <property type="entry name" value="LVDCCALPHA1C"/>
</dbReference>
<dbReference type="PANTHER" id="PTHR45628:SF10">
    <property type="entry name" value="VOLTAGE-DEPENDENT L-TYPE CALCIUM CHANNEL SUBUNIT ALPHA-1C"/>
    <property type="match status" value="1"/>
</dbReference>
<sequence>MIRAFVQPSTPPYQPLSSHSSEETERKFKGKVVHEAQLNCFYISPGGSNYGSPRPAHANMNANAAAGLAPEHIPTPGAALSWQAAIDAARQAKLMGSAGNATISTVSSTQRKRQQYGKPKKQGGTTATRPPRALLCLTLKNPIRRACISIVEWKPFEIIILLTIFANCVALAIYIPFPEDDSNATNSNLSPEVSLRRGPLWPSASDTMRTLQCLGILLFFWFEFWWITTSESCCVNVSIFWFICLLVVWGIWQIQ</sequence>
<evidence type="ECO:0000256" key="7">
    <source>
        <dbReference type="ARBA" id="ARBA00022989"/>
    </source>
</evidence>
<dbReference type="ExpressionAtlas" id="A0A668KLV2">
    <property type="expression patterns" value="baseline and differential"/>
</dbReference>
<dbReference type="Gene3D" id="1.20.120.350">
    <property type="entry name" value="Voltage-gated potassium channels. Chain C"/>
    <property type="match status" value="1"/>
</dbReference>
<dbReference type="Proteomes" id="UP000000589">
    <property type="component" value="Chromosome 6"/>
</dbReference>
<gene>
    <name evidence="16 17" type="primary">Cacna1c</name>
</gene>
<keyword evidence="8" id="KW-0406">Ion transport</keyword>
<feature type="region of interest" description="Disordered" evidence="14">
    <location>
        <begin position="1"/>
        <end position="27"/>
    </location>
</feature>
<evidence type="ECO:0000256" key="15">
    <source>
        <dbReference type="SAM" id="Phobius"/>
    </source>
</evidence>
<feature type="transmembrane region" description="Helical" evidence="15">
    <location>
        <begin position="234"/>
        <end position="252"/>
    </location>
</feature>
<keyword evidence="4 15" id="KW-0812">Transmembrane</keyword>
<dbReference type="Antibodypedia" id="22118">
    <property type="antibodies" value="526 antibodies from 38 providers"/>
</dbReference>
<keyword evidence="11" id="KW-0325">Glycoprotein</keyword>
<reference evidence="16 18" key="1">
    <citation type="journal article" date="2009" name="PLoS Biol.">
        <title>Lineage-specific biology revealed by a finished genome assembly of the mouse.</title>
        <authorList>
            <consortium name="Mouse Genome Sequencing Consortium"/>
            <person name="Church D.M."/>
            <person name="Goodstadt L."/>
            <person name="Hillier L.W."/>
            <person name="Zody M.C."/>
            <person name="Goldstein S."/>
            <person name="She X."/>
            <person name="Bult C.J."/>
            <person name="Agarwala R."/>
            <person name="Cherry J.L."/>
            <person name="DiCuccio M."/>
            <person name="Hlavina W."/>
            <person name="Kapustin Y."/>
            <person name="Meric P."/>
            <person name="Maglott D."/>
            <person name="Birtle Z."/>
            <person name="Marques A.C."/>
            <person name="Graves T."/>
            <person name="Zhou S."/>
            <person name="Teague B."/>
            <person name="Potamousis K."/>
            <person name="Churas C."/>
            <person name="Place M."/>
            <person name="Herschleb J."/>
            <person name="Runnheim R."/>
            <person name="Forrest D."/>
            <person name="Amos-Landgraf J."/>
            <person name="Schwartz D.C."/>
            <person name="Cheng Z."/>
            <person name="Lindblad-Toh K."/>
            <person name="Eichler E.E."/>
            <person name="Ponting C.P."/>
        </authorList>
    </citation>
    <scope>NUCLEOTIDE SEQUENCE [LARGE SCALE GENOMIC DNA]</scope>
    <source>
        <strain evidence="16 18">C57BL/6J</strain>
    </source>
</reference>
<evidence type="ECO:0000256" key="13">
    <source>
        <dbReference type="ARBA" id="ARBA00036634"/>
    </source>
</evidence>
<keyword evidence="10" id="KW-1015">Disulfide bond</keyword>
<organism evidence="16 18">
    <name type="scientific">Mus musculus</name>
    <name type="common">Mouse</name>
    <dbReference type="NCBI Taxonomy" id="10090"/>
    <lineage>
        <taxon>Eukaryota</taxon>
        <taxon>Metazoa</taxon>
        <taxon>Chordata</taxon>
        <taxon>Craniata</taxon>
        <taxon>Vertebrata</taxon>
        <taxon>Euteleostomi</taxon>
        <taxon>Mammalia</taxon>
        <taxon>Eutheria</taxon>
        <taxon>Euarchontoglires</taxon>
        <taxon>Glires</taxon>
        <taxon>Rodentia</taxon>
        <taxon>Myomorpha</taxon>
        <taxon>Muroidea</taxon>
        <taxon>Muridae</taxon>
        <taxon>Murinae</taxon>
        <taxon>Mus</taxon>
        <taxon>Mus</taxon>
    </lineage>
</organism>
<keyword evidence="19" id="KW-1267">Proteomics identification</keyword>
<evidence type="ECO:0000256" key="11">
    <source>
        <dbReference type="ARBA" id="ARBA00023180"/>
    </source>
</evidence>
<evidence type="ECO:0000256" key="4">
    <source>
        <dbReference type="ARBA" id="ARBA00022692"/>
    </source>
</evidence>
<dbReference type="InterPro" id="IPR005451">
    <property type="entry name" value="VDCC_L_a1csu"/>
</dbReference>
<dbReference type="Ensembl" id="ENSMUST00000239204.2">
    <property type="protein sequence ID" value="ENSMUSP00000159252.2"/>
    <property type="gene ID" value="ENSMUSG00000051331.17"/>
</dbReference>
<proteinExistence type="evidence at protein level"/>
<evidence type="ECO:0007829" key="19">
    <source>
        <dbReference type="ProteomicsDB" id="A0A668KLV2"/>
    </source>
</evidence>
<keyword evidence="3" id="KW-0597">Phosphoprotein</keyword>
<keyword evidence="5" id="KW-0677">Repeat</keyword>
<evidence type="ECO:0000256" key="12">
    <source>
        <dbReference type="ARBA" id="ARBA00023303"/>
    </source>
</evidence>
<dbReference type="GeneTree" id="ENSGT00940000156127"/>
<keyword evidence="7 15" id="KW-1133">Transmembrane helix</keyword>
<feature type="transmembrane region" description="Helical" evidence="15">
    <location>
        <begin position="209"/>
        <end position="227"/>
    </location>
</feature>
<evidence type="ECO:0000313" key="17">
    <source>
        <dbReference type="MGI" id="MGI:103013"/>
    </source>
</evidence>
<evidence type="ECO:0000256" key="14">
    <source>
        <dbReference type="SAM" id="MobiDB-lite"/>
    </source>
</evidence>
<reference evidence="16" key="3">
    <citation type="submission" date="2025-08" db="UniProtKB">
        <authorList>
            <consortium name="Ensembl"/>
        </authorList>
    </citation>
    <scope>IDENTIFICATION</scope>
    <source>
        <strain evidence="16">C57BL/6J</strain>
    </source>
</reference>
<evidence type="ECO:0000256" key="3">
    <source>
        <dbReference type="ARBA" id="ARBA00022553"/>
    </source>
</evidence>
<dbReference type="GO" id="GO:0005891">
    <property type="term" value="C:voltage-gated calcium channel complex"/>
    <property type="evidence" value="ECO:0007669"/>
    <property type="project" value="InterPro"/>
</dbReference>
<dbReference type="AlphaFoldDB" id="A0A668KLV2"/>
<comment type="subcellular location">
    <subcellularLocation>
        <location evidence="1">Membrane</location>
        <topology evidence="1">Multi-pass membrane protein</topology>
    </subcellularLocation>
</comment>
<accession>A0A668KLV2</accession>
<evidence type="ECO:0000256" key="8">
    <source>
        <dbReference type="ARBA" id="ARBA00023065"/>
    </source>
</evidence>
<evidence type="ECO:0000256" key="1">
    <source>
        <dbReference type="ARBA" id="ARBA00004141"/>
    </source>
</evidence>
<feature type="compositionally biased region" description="Basic residues" evidence="14">
    <location>
        <begin position="110"/>
        <end position="121"/>
    </location>
</feature>
<keyword evidence="18" id="KW-1185">Reference proteome</keyword>
<keyword evidence="12" id="KW-0407">Ion channel</keyword>
<evidence type="ECO:0000256" key="5">
    <source>
        <dbReference type="ARBA" id="ARBA00022737"/>
    </source>
</evidence>
<evidence type="ECO:0000256" key="2">
    <source>
        <dbReference type="ARBA" id="ARBA00022448"/>
    </source>
</evidence>
<protein>
    <submittedName>
        <fullName evidence="16">Calcium channel, voltage-dependent, L type, alpha 1C subunit</fullName>
    </submittedName>
</protein>
<evidence type="ECO:0000256" key="9">
    <source>
        <dbReference type="ARBA" id="ARBA00023136"/>
    </source>
</evidence>
<dbReference type="MGI" id="MGI:103013">
    <property type="gene designation" value="Cacna1c"/>
</dbReference>
<dbReference type="Bgee" id="ENSMUSG00000051331">
    <property type="expression patterns" value="Expressed in cardiac muscle of left ventricle and 175 other cell types or tissues"/>
</dbReference>
<keyword evidence="9 15" id="KW-0472">Membrane</keyword>
<evidence type="ECO:0000256" key="6">
    <source>
        <dbReference type="ARBA" id="ARBA00022882"/>
    </source>
</evidence>
<name>A0A668KLV2_MOUSE</name>
<dbReference type="InterPro" id="IPR027359">
    <property type="entry name" value="Volt_channel_dom_sf"/>
</dbReference>
<dbReference type="InterPro" id="IPR050599">
    <property type="entry name" value="VDCC_alpha-1_subunit"/>
</dbReference>